<evidence type="ECO:0000256" key="5">
    <source>
        <dbReference type="ARBA" id="ARBA00022829"/>
    </source>
</evidence>
<feature type="compositionally biased region" description="Basic and acidic residues" evidence="8">
    <location>
        <begin position="857"/>
        <end position="871"/>
    </location>
</feature>
<evidence type="ECO:0000259" key="9">
    <source>
        <dbReference type="Pfam" id="PF03941"/>
    </source>
</evidence>
<dbReference type="AlphaFoldDB" id="A0AAD7AGA5"/>
<feature type="compositionally biased region" description="Polar residues" evidence="8">
    <location>
        <begin position="822"/>
        <end position="832"/>
    </location>
</feature>
<feature type="compositionally biased region" description="Pro residues" evidence="8">
    <location>
        <begin position="664"/>
        <end position="677"/>
    </location>
</feature>
<evidence type="ECO:0000256" key="4">
    <source>
        <dbReference type="ARBA" id="ARBA00022490"/>
    </source>
</evidence>
<keyword evidence="6" id="KW-0206">Cytoskeleton</keyword>
<comment type="subcellular location">
    <subcellularLocation>
        <location evidence="2">Cytoplasm</location>
        <location evidence="2">Cytoskeleton</location>
        <location evidence="2">Spindle</location>
    </subcellularLocation>
    <subcellularLocation>
        <location evidence="1">Nucleus</location>
    </subcellularLocation>
</comment>
<keyword evidence="5" id="KW-0159">Chromosome partition</keyword>
<organism evidence="10 11">
    <name type="scientific">Mycena albidolilacea</name>
    <dbReference type="NCBI Taxonomy" id="1033008"/>
    <lineage>
        <taxon>Eukaryota</taxon>
        <taxon>Fungi</taxon>
        <taxon>Dikarya</taxon>
        <taxon>Basidiomycota</taxon>
        <taxon>Agaricomycotina</taxon>
        <taxon>Agaricomycetes</taxon>
        <taxon>Agaricomycetidae</taxon>
        <taxon>Agaricales</taxon>
        <taxon>Marasmiineae</taxon>
        <taxon>Mycenaceae</taxon>
        <taxon>Mycena</taxon>
    </lineage>
</organism>
<dbReference type="PANTHER" id="PTHR13142">
    <property type="entry name" value="INNER CENTROMERE PROTEIN"/>
    <property type="match status" value="1"/>
</dbReference>
<feature type="compositionally biased region" description="Low complexity" evidence="8">
    <location>
        <begin position="921"/>
        <end position="942"/>
    </location>
</feature>
<evidence type="ECO:0000256" key="8">
    <source>
        <dbReference type="SAM" id="MobiDB-lite"/>
    </source>
</evidence>
<feature type="region of interest" description="Disordered" evidence="8">
    <location>
        <begin position="233"/>
        <end position="391"/>
    </location>
</feature>
<sequence>MEQPGLLEWCNSTRFTMVNDPGRQLFQDQIQTHGFLFLNDYLDNILAGPRRDPLIELVKTPGRKKATSKRPVAAASGLKTVTLSLEDDNDTSSKENVVPVNGFHRALLQAMDKSPPPPPHESHVREVPLKAKEKALQPRENHAADYLVSSGAKDRSPTPPQSHIHAPGSFNELVSDSVVQELPVRVVAPVRIPSPPVTAVENNELVEKLPVEEPQFLAVIPAEQNDLSMIAEDDEAERSRASLPRRNTSLPSGPALEVEQGTALGDSSPDATPGAASSSVDAFHSMPPSPTQPTEPSHPAPSPTVSHPRSPSPSIIHRHPQPETSSDTRSLAENHTAPLPEIPPWHPRETHTDMTEPLPAVTEEASDVEMADAAVEAPTSPKGLTHKASVSSFPSLPAPLPFRKSIRVPSDPSTAHGNLGAATPGGALAGKRTSWLMRAREVKALEITVKKPNPLPSLAPGTSSGNKRKSGDMFAVPGATGLEEEERKPKVAKTAESDAAPLRSKTPDSAKLKPDQDMEPSREQPQEEQEGLLVQLKRTVDDLGSRFGKSMGKSLGGAAAANALAEARAAAEARLAERQHKEEEATMALGAPAVAPTRSSTETEHVPVFHSSHSRLSLSELVVTSPENKGKDKEVSNRTPNTLAPATATQDTRLADKSMDTAPTAPPSPARMAPVPPPVFNKPPPVFVAPAPVPAPAPAPASQVSTFKMPVTTAFSKPASMALGLASRLPSPKQNAPVPLSAQSTLESIRSDRLFDSQDSQDDAPAWMPSTQDTEYTSGFGSQSQCSPPHRGMTELDEDDSWPLADRVGGGWFGANAREDTSTTWSTQPTRSQRGDTGPVPLDGDAAFMQQDETGPIRDMDVSHTNDREFRPPIPGSFRMDDVDDDDEYDRDREAAFDQSVLDEMEIDPSKSTVSLVEPRSQSQMSQMSQMSTVSSASSQSQAHGGFLGHASKLMSSVLGTSKKGKPEVKSLQLAAIAAKKQQEEKEKKASMLKNMEARRQAHLQRKAEEEKAKAQEEERKLREDRERLKKEREEYTDKRPLLMKSVGPKKEEENGKKRKIVGEMDKKPELKKPMLKQSALSSSMSSKLPSKTTPLTKPPQSTLASSTTYNTASSSKLTESNLAKAQGKGKLPSKNMPQEDDISQPSLVLQSQMAARAKAQMQAANPAPPLVPSESIELPDINSEYSDSDDEDRPRTFDPPSWAQDPVLQEALQTQSTINPDDIFGAVRPLRMDEVFRNRTGRFRARTSSANWTGTDRLTVEEQREYARRMGFR</sequence>
<evidence type="ECO:0000256" key="6">
    <source>
        <dbReference type="ARBA" id="ARBA00023212"/>
    </source>
</evidence>
<dbReference type="EMBL" id="JARIHO010000008">
    <property type="protein sequence ID" value="KAJ7357357.1"/>
    <property type="molecule type" value="Genomic_DNA"/>
</dbReference>
<evidence type="ECO:0000256" key="2">
    <source>
        <dbReference type="ARBA" id="ARBA00004186"/>
    </source>
</evidence>
<feature type="compositionally biased region" description="Low complexity" evidence="8">
    <location>
        <begin position="1153"/>
        <end position="1166"/>
    </location>
</feature>
<gene>
    <name evidence="10" type="ORF">DFH08DRAFT_736948</name>
</gene>
<dbReference type="GO" id="GO:0007059">
    <property type="term" value="P:chromosome segregation"/>
    <property type="evidence" value="ECO:0007669"/>
    <property type="project" value="UniProtKB-KW"/>
</dbReference>
<dbReference type="GO" id="GO:0005634">
    <property type="term" value="C:nucleus"/>
    <property type="evidence" value="ECO:0007669"/>
    <property type="project" value="UniProtKB-SubCell"/>
</dbReference>
<evidence type="ECO:0000256" key="1">
    <source>
        <dbReference type="ARBA" id="ARBA00004123"/>
    </source>
</evidence>
<feature type="compositionally biased region" description="Low complexity" evidence="8">
    <location>
        <begin position="306"/>
        <end position="315"/>
    </location>
</feature>
<feature type="compositionally biased region" description="Basic and acidic residues" evidence="8">
    <location>
        <begin position="1049"/>
        <end position="1073"/>
    </location>
</feature>
<dbReference type="GO" id="GO:0005819">
    <property type="term" value="C:spindle"/>
    <property type="evidence" value="ECO:0007669"/>
    <property type="project" value="UniProtKB-SubCell"/>
</dbReference>
<feature type="domain" description="Inner centromere protein ARK-binding" evidence="9">
    <location>
        <begin position="1181"/>
        <end position="1237"/>
    </location>
</feature>
<evidence type="ECO:0000256" key="3">
    <source>
        <dbReference type="ARBA" id="ARBA00010042"/>
    </source>
</evidence>
<feature type="region of interest" description="Disordered" evidence="8">
    <location>
        <begin position="857"/>
        <end position="945"/>
    </location>
</feature>
<evidence type="ECO:0000313" key="10">
    <source>
        <dbReference type="EMBL" id="KAJ7357357.1"/>
    </source>
</evidence>
<accession>A0AAD7AGA5</accession>
<dbReference type="PANTHER" id="PTHR13142:SF1">
    <property type="entry name" value="INNER CENTROMERE PROTEIN"/>
    <property type="match status" value="1"/>
</dbReference>
<feature type="region of interest" description="Disordered" evidence="8">
    <location>
        <begin position="755"/>
        <end position="801"/>
    </location>
</feature>
<feature type="region of interest" description="Disordered" evidence="8">
    <location>
        <begin position="575"/>
        <end position="677"/>
    </location>
</feature>
<dbReference type="Pfam" id="PF03941">
    <property type="entry name" value="INCENP_ARK-bind"/>
    <property type="match status" value="1"/>
</dbReference>
<dbReference type="InterPro" id="IPR005635">
    <property type="entry name" value="Inner_centromere_prot_ARK-bd"/>
</dbReference>
<feature type="compositionally biased region" description="Polar residues" evidence="8">
    <location>
        <begin position="769"/>
        <end position="787"/>
    </location>
</feature>
<feature type="region of interest" description="Disordered" evidence="8">
    <location>
        <begin position="980"/>
        <end position="1208"/>
    </location>
</feature>
<name>A0AAD7AGA5_9AGAR</name>
<feature type="compositionally biased region" description="Pro residues" evidence="8">
    <location>
        <begin position="287"/>
        <end position="302"/>
    </location>
</feature>
<feature type="region of interest" description="Disordered" evidence="8">
    <location>
        <begin position="452"/>
        <end position="531"/>
    </location>
</feature>
<feature type="region of interest" description="Disordered" evidence="8">
    <location>
        <begin position="814"/>
        <end position="841"/>
    </location>
</feature>
<comment type="caution">
    <text evidence="10">The sequence shown here is derived from an EMBL/GenBank/DDBJ whole genome shotgun (WGS) entry which is preliminary data.</text>
</comment>
<feature type="compositionally biased region" description="Low complexity" evidence="8">
    <location>
        <begin position="610"/>
        <end position="619"/>
    </location>
</feature>
<feature type="compositionally biased region" description="Basic and acidic residues" evidence="8">
    <location>
        <begin position="485"/>
        <end position="496"/>
    </location>
</feature>
<feature type="compositionally biased region" description="Basic and acidic residues" evidence="8">
    <location>
        <begin position="981"/>
        <end position="1041"/>
    </location>
</feature>
<proteinExistence type="inferred from homology"/>
<keyword evidence="4" id="KW-0963">Cytoplasm</keyword>
<feature type="compositionally biased region" description="Basic and acidic residues" evidence="8">
    <location>
        <begin position="575"/>
        <end position="584"/>
    </location>
</feature>
<feature type="compositionally biased region" description="Basic and acidic residues" evidence="8">
    <location>
        <begin position="505"/>
        <end position="525"/>
    </location>
</feature>
<reference evidence="10" key="1">
    <citation type="submission" date="2023-03" db="EMBL/GenBank/DDBJ databases">
        <title>Massive genome expansion in bonnet fungi (Mycena s.s.) driven by repeated elements and novel gene families across ecological guilds.</title>
        <authorList>
            <consortium name="Lawrence Berkeley National Laboratory"/>
            <person name="Harder C.B."/>
            <person name="Miyauchi S."/>
            <person name="Viragh M."/>
            <person name="Kuo A."/>
            <person name="Thoen E."/>
            <person name="Andreopoulos B."/>
            <person name="Lu D."/>
            <person name="Skrede I."/>
            <person name="Drula E."/>
            <person name="Henrissat B."/>
            <person name="Morin E."/>
            <person name="Kohler A."/>
            <person name="Barry K."/>
            <person name="LaButti K."/>
            <person name="Morin E."/>
            <person name="Salamov A."/>
            <person name="Lipzen A."/>
            <person name="Mereny Z."/>
            <person name="Hegedus B."/>
            <person name="Baldrian P."/>
            <person name="Stursova M."/>
            <person name="Weitz H."/>
            <person name="Taylor A."/>
            <person name="Grigoriev I.V."/>
            <person name="Nagy L.G."/>
            <person name="Martin F."/>
            <person name="Kauserud H."/>
        </authorList>
    </citation>
    <scope>NUCLEOTIDE SEQUENCE</scope>
    <source>
        <strain evidence="10">CBHHK002</strain>
    </source>
</reference>
<feature type="compositionally biased region" description="Low complexity" evidence="8">
    <location>
        <begin position="1076"/>
        <end position="1116"/>
    </location>
</feature>
<evidence type="ECO:0000256" key="7">
    <source>
        <dbReference type="ARBA" id="ARBA00023242"/>
    </source>
</evidence>
<keyword evidence="7" id="KW-0539">Nucleus</keyword>
<feature type="compositionally biased region" description="Polar residues" evidence="8">
    <location>
        <begin position="637"/>
        <end position="652"/>
    </location>
</feature>
<comment type="similarity">
    <text evidence="3">Belongs to the INCENP family.</text>
</comment>
<keyword evidence="11" id="KW-1185">Reference proteome</keyword>
<feature type="compositionally biased region" description="Polar residues" evidence="8">
    <location>
        <begin position="322"/>
        <end position="333"/>
    </location>
</feature>
<protein>
    <recommendedName>
        <fullName evidence="9">Inner centromere protein ARK-binding domain-containing protein</fullName>
    </recommendedName>
</protein>
<dbReference type="Proteomes" id="UP001218218">
    <property type="component" value="Unassembled WGS sequence"/>
</dbReference>
<evidence type="ECO:0000313" key="11">
    <source>
        <dbReference type="Proteomes" id="UP001218218"/>
    </source>
</evidence>